<dbReference type="Gene3D" id="3.40.47.10">
    <property type="match status" value="1"/>
</dbReference>
<dbReference type="InterPro" id="IPR012340">
    <property type="entry name" value="NA-bd_OB-fold"/>
</dbReference>
<protein>
    <submittedName>
        <fullName evidence="5">3-hydroxy-3-methylglutaryl CoA synthase</fullName>
    </submittedName>
</protein>
<feature type="compositionally biased region" description="Basic and acidic residues" evidence="2">
    <location>
        <begin position="330"/>
        <end position="339"/>
    </location>
</feature>
<dbReference type="InterPro" id="IPR002878">
    <property type="entry name" value="ChsH2_C"/>
</dbReference>
<evidence type="ECO:0000256" key="2">
    <source>
        <dbReference type="SAM" id="MobiDB-lite"/>
    </source>
</evidence>
<keyword evidence="1" id="KW-0808">Transferase</keyword>
<dbReference type="SUPFAM" id="SSF50249">
    <property type="entry name" value="Nucleic acid-binding proteins"/>
    <property type="match status" value="1"/>
</dbReference>
<evidence type="ECO:0000256" key="1">
    <source>
        <dbReference type="ARBA" id="ARBA00022679"/>
    </source>
</evidence>
<dbReference type="InterPro" id="IPR016039">
    <property type="entry name" value="Thiolase-like"/>
</dbReference>
<dbReference type="Pfam" id="PF08541">
    <property type="entry name" value="ACP_syn_III_C"/>
    <property type="match status" value="1"/>
</dbReference>
<dbReference type="SUPFAM" id="SSF53901">
    <property type="entry name" value="Thiolase-like"/>
    <property type="match status" value="2"/>
</dbReference>
<feature type="region of interest" description="Disordered" evidence="2">
    <location>
        <begin position="330"/>
        <end position="350"/>
    </location>
</feature>
<dbReference type="AlphaFoldDB" id="A0A4R2QWY0"/>
<dbReference type="GO" id="GO:0016746">
    <property type="term" value="F:acyltransferase activity"/>
    <property type="evidence" value="ECO:0007669"/>
    <property type="project" value="InterPro"/>
</dbReference>
<accession>A0A4R2QWY0</accession>
<evidence type="ECO:0000259" key="3">
    <source>
        <dbReference type="Pfam" id="PF01796"/>
    </source>
</evidence>
<dbReference type="Proteomes" id="UP000294911">
    <property type="component" value="Unassembled WGS sequence"/>
</dbReference>
<dbReference type="EMBL" id="SLXQ01000004">
    <property type="protein sequence ID" value="TCP53468.1"/>
    <property type="molecule type" value="Genomic_DNA"/>
</dbReference>
<dbReference type="PANTHER" id="PTHR34075">
    <property type="entry name" value="BLR3430 PROTEIN"/>
    <property type="match status" value="1"/>
</dbReference>
<name>A0A4R2QWY0_9PSEU</name>
<feature type="domain" description="ChsH2 C-terminal OB-fold" evidence="3">
    <location>
        <begin position="394"/>
        <end position="449"/>
    </location>
</feature>
<evidence type="ECO:0000313" key="5">
    <source>
        <dbReference type="EMBL" id="TCP53468.1"/>
    </source>
</evidence>
<organism evidence="5 6">
    <name type="scientific">Tamaricihabitans halophyticus</name>
    <dbReference type="NCBI Taxonomy" id="1262583"/>
    <lineage>
        <taxon>Bacteria</taxon>
        <taxon>Bacillati</taxon>
        <taxon>Actinomycetota</taxon>
        <taxon>Actinomycetes</taxon>
        <taxon>Pseudonocardiales</taxon>
        <taxon>Pseudonocardiaceae</taxon>
        <taxon>Tamaricihabitans</taxon>
    </lineage>
</organism>
<comment type="caution">
    <text evidence="5">The sequence shown here is derived from an EMBL/GenBank/DDBJ whole genome shotgun (WGS) entry which is preliminary data.</text>
</comment>
<feature type="domain" description="Beta-ketoacyl-[acyl-carrier-protein] synthase III C-terminal" evidence="4">
    <location>
        <begin position="205"/>
        <end position="284"/>
    </location>
</feature>
<dbReference type="Pfam" id="PF01796">
    <property type="entry name" value="OB_ChsH2_C"/>
    <property type="match status" value="1"/>
</dbReference>
<sequence>MAGITCYGTYIPRWRLARSAIGEALGVPTRGGTRAVASYDEDTTSLGVEAARHALVGVAAPDTLVFATSAPAYQDKTNATAIHAALSLPTSVAAYDMVGSSRSAVGALAGALDGCRDDRSTLVVLSDVRTGLAGGADESDGGDGAAALGCGASGVLADFVAKASATSELLDRWREPGGQTSRVWEERFGESVYVPLAVEAASEACKQADVDIGEIAHIVVVGPHARSNRAAAKALGVHPKIIIDDLGSSIGNTGCAHLGVLLADALDRAEPHDHILVVSIGDGADAMLFTATDLLPDYRKDRPAVRLAARPSGKLPVDYANFLTWRGMLRREPPRRPDPPRPAAPPAHRNERWKFGFQGSGCVACGTRHLPPTRVCQSCAAADEMEPVPFADVQATITTFTVDRLAYSMNPPAVVVVIDFDGGGRFQCELTDVDVTEVRIGDRVEMTFRRLFTADGVHNYFWKARPVAARTEGAD</sequence>
<reference evidence="5 6" key="1">
    <citation type="submission" date="2019-03" db="EMBL/GenBank/DDBJ databases">
        <title>Genomic Encyclopedia of Type Strains, Phase IV (KMG-IV): sequencing the most valuable type-strain genomes for metagenomic binning, comparative biology and taxonomic classification.</title>
        <authorList>
            <person name="Goeker M."/>
        </authorList>
    </citation>
    <scope>NUCLEOTIDE SEQUENCE [LARGE SCALE GENOMIC DNA]</scope>
    <source>
        <strain evidence="5 6">DSM 45765</strain>
    </source>
</reference>
<evidence type="ECO:0000313" key="6">
    <source>
        <dbReference type="Proteomes" id="UP000294911"/>
    </source>
</evidence>
<dbReference type="InterPro" id="IPR013747">
    <property type="entry name" value="ACP_syn_III_C"/>
</dbReference>
<dbReference type="PANTHER" id="PTHR34075:SF5">
    <property type="entry name" value="BLR3430 PROTEIN"/>
    <property type="match status" value="1"/>
</dbReference>
<proteinExistence type="predicted"/>
<dbReference type="InterPro" id="IPR052513">
    <property type="entry name" value="Thioester_dehydratase-like"/>
</dbReference>
<keyword evidence="6" id="KW-1185">Reference proteome</keyword>
<evidence type="ECO:0000259" key="4">
    <source>
        <dbReference type="Pfam" id="PF08541"/>
    </source>
</evidence>
<gene>
    <name evidence="5" type="ORF">EV191_10435</name>
</gene>